<sequence>MPVKQPAPGDLEPIELASRDEIQALQLQRLRRTLEHAY</sequence>
<organism evidence="1 2">
    <name type="scientific">Azohydromonas caseinilytica</name>
    <dbReference type="NCBI Taxonomy" id="2728836"/>
    <lineage>
        <taxon>Bacteria</taxon>
        <taxon>Pseudomonadati</taxon>
        <taxon>Pseudomonadota</taxon>
        <taxon>Betaproteobacteria</taxon>
        <taxon>Burkholderiales</taxon>
        <taxon>Sphaerotilaceae</taxon>
        <taxon>Azohydromonas</taxon>
    </lineage>
</organism>
<proteinExistence type="predicted"/>
<dbReference type="InterPro" id="IPR042099">
    <property type="entry name" value="ANL_N_sf"/>
</dbReference>
<protein>
    <submittedName>
        <fullName evidence="1">Phenylacetate--CoA ligase</fullName>
    </submittedName>
</protein>
<keyword evidence="2" id="KW-1185">Reference proteome</keyword>
<feature type="non-terminal residue" evidence="1">
    <location>
        <position position="38"/>
    </location>
</feature>
<gene>
    <name evidence="1" type="ORF">HHL10_28060</name>
</gene>
<keyword evidence="1" id="KW-0436">Ligase</keyword>
<comment type="caution">
    <text evidence="1">The sequence shown here is derived from an EMBL/GenBank/DDBJ whole genome shotgun (WGS) entry which is preliminary data.</text>
</comment>
<reference evidence="1 2" key="1">
    <citation type="submission" date="2020-04" db="EMBL/GenBank/DDBJ databases">
        <title>Azohydromonas sp. isolated from soil.</title>
        <authorList>
            <person name="Dahal R.H."/>
        </authorList>
    </citation>
    <scope>NUCLEOTIDE SEQUENCE [LARGE SCALE GENOMIC DNA]</scope>
    <source>
        <strain evidence="1 2">G-1-1-14</strain>
    </source>
</reference>
<evidence type="ECO:0000313" key="1">
    <source>
        <dbReference type="EMBL" id="NML18831.1"/>
    </source>
</evidence>
<accession>A0A848FM23</accession>
<dbReference type="AlphaFoldDB" id="A0A848FM23"/>
<name>A0A848FM23_9BURK</name>
<dbReference type="Proteomes" id="UP000574067">
    <property type="component" value="Unassembled WGS sequence"/>
</dbReference>
<dbReference type="EMBL" id="JABBFW010000042">
    <property type="protein sequence ID" value="NML18831.1"/>
    <property type="molecule type" value="Genomic_DNA"/>
</dbReference>
<dbReference type="Gene3D" id="3.40.50.12780">
    <property type="entry name" value="N-terminal domain of ligase-like"/>
    <property type="match status" value="1"/>
</dbReference>
<evidence type="ECO:0000313" key="2">
    <source>
        <dbReference type="Proteomes" id="UP000574067"/>
    </source>
</evidence>
<dbReference type="GO" id="GO:0016874">
    <property type="term" value="F:ligase activity"/>
    <property type="evidence" value="ECO:0007669"/>
    <property type="project" value="UniProtKB-KW"/>
</dbReference>